<dbReference type="Gene3D" id="3.40.50.150">
    <property type="entry name" value="Vaccinia Virus protein VP39"/>
    <property type="match status" value="1"/>
</dbReference>
<name>A0A6A9QT34_SULME</name>
<dbReference type="InterPro" id="IPR029063">
    <property type="entry name" value="SAM-dependent_MTases_sf"/>
</dbReference>
<feature type="domain" description="Methyltransferase type 11" evidence="1">
    <location>
        <begin position="37"/>
        <end position="113"/>
    </location>
</feature>
<sequence length="201" mass="23199">MNLFDDPDGYLNWYRVHKVTYENERKVIEMLKLENCLDVGSGPSIFHESINGRVVSVDISELVLRSMKGDRVQAEAHFLPFREGAFPCVFTSVTLCFLDNLEEFMREVERVTRGYFVGCVVKADSPWGEFYSQLGRRGHKYYSHAHFISGKDFVTLVSKFFKIEKIVSVLRYGPADQETPEFPREDEEGAYMCVKGVKRAQ</sequence>
<protein>
    <submittedName>
        <fullName evidence="2">Methyltransferase domain-containing protein</fullName>
    </submittedName>
</protein>
<dbReference type="GO" id="GO:0032259">
    <property type="term" value="P:methylation"/>
    <property type="evidence" value="ECO:0007669"/>
    <property type="project" value="UniProtKB-KW"/>
</dbReference>
<dbReference type="Proteomes" id="UP000470772">
    <property type="component" value="Unassembled WGS sequence"/>
</dbReference>
<evidence type="ECO:0000313" key="3">
    <source>
        <dbReference type="Proteomes" id="UP000470772"/>
    </source>
</evidence>
<dbReference type="AlphaFoldDB" id="A0A6A9QT34"/>
<keyword evidence="2" id="KW-0489">Methyltransferase</keyword>
<dbReference type="InterPro" id="IPR013216">
    <property type="entry name" value="Methyltransf_11"/>
</dbReference>
<keyword evidence="2" id="KW-0808">Transferase</keyword>
<reference evidence="2 3" key="1">
    <citation type="submission" date="2019-10" db="EMBL/GenBank/DDBJ databases">
        <title>Sequencing and Assembly of Multiple Reported Metal-Biooxidizing Members of the Extremely Thermoacidophilic Archaeal Family Sulfolobaceae.</title>
        <authorList>
            <person name="Counts J.A."/>
            <person name="Kelly R.M."/>
        </authorList>
    </citation>
    <scope>NUCLEOTIDE SEQUENCE [LARGE SCALE GENOMIC DNA]</scope>
    <source>
        <strain evidence="2 3">DSM 6482</strain>
    </source>
</reference>
<organism evidence="2 3">
    <name type="scientific">Sulfuracidifex metallicus DSM 6482 = JCM 9184</name>
    <dbReference type="NCBI Taxonomy" id="523847"/>
    <lineage>
        <taxon>Archaea</taxon>
        <taxon>Thermoproteota</taxon>
        <taxon>Thermoprotei</taxon>
        <taxon>Sulfolobales</taxon>
        <taxon>Sulfolobaceae</taxon>
        <taxon>Sulfuracidifex</taxon>
    </lineage>
</organism>
<evidence type="ECO:0000259" key="1">
    <source>
        <dbReference type="Pfam" id="PF08241"/>
    </source>
</evidence>
<gene>
    <name evidence="2" type="ORF">GC250_05645</name>
</gene>
<evidence type="ECO:0000313" key="2">
    <source>
        <dbReference type="EMBL" id="MUN28933.1"/>
    </source>
</evidence>
<comment type="caution">
    <text evidence="2">The sequence shown here is derived from an EMBL/GenBank/DDBJ whole genome shotgun (WGS) entry which is preliminary data.</text>
</comment>
<dbReference type="OrthoDB" id="1018at2157"/>
<dbReference type="Pfam" id="PF08241">
    <property type="entry name" value="Methyltransf_11"/>
    <property type="match status" value="1"/>
</dbReference>
<accession>A0A6A9QT34</accession>
<keyword evidence="3" id="KW-1185">Reference proteome</keyword>
<dbReference type="GO" id="GO:0008757">
    <property type="term" value="F:S-adenosylmethionine-dependent methyltransferase activity"/>
    <property type="evidence" value="ECO:0007669"/>
    <property type="project" value="InterPro"/>
</dbReference>
<dbReference type="SUPFAM" id="SSF53335">
    <property type="entry name" value="S-adenosyl-L-methionine-dependent methyltransferases"/>
    <property type="match status" value="1"/>
</dbReference>
<proteinExistence type="predicted"/>
<dbReference type="RefSeq" id="WP_054839208.1">
    <property type="nucleotide sequence ID" value="NZ_BBBY01000052.1"/>
</dbReference>
<dbReference type="EMBL" id="WGGD01000005">
    <property type="protein sequence ID" value="MUN28933.1"/>
    <property type="molecule type" value="Genomic_DNA"/>
</dbReference>